<organism evidence="2 3">
    <name type="scientific">Colletotrichum spinosum</name>
    <dbReference type="NCBI Taxonomy" id="1347390"/>
    <lineage>
        <taxon>Eukaryota</taxon>
        <taxon>Fungi</taxon>
        <taxon>Dikarya</taxon>
        <taxon>Ascomycota</taxon>
        <taxon>Pezizomycotina</taxon>
        <taxon>Sordariomycetes</taxon>
        <taxon>Hypocreomycetidae</taxon>
        <taxon>Glomerellales</taxon>
        <taxon>Glomerellaceae</taxon>
        <taxon>Colletotrichum</taxon>
        <taxon>Colletotrichum orbiculare species complex</taxon>
    </lineage>
</organism>
<reference evidence="2 3" key="1">
    <citation type="submission" date="2018-11" db="EMBL/GenBank/DDBJ databases">
        <title>Genome sequence and assembly of Colletotrichum spinosum.</title>
        <authorList>
            <person name="Gan P."/>
            <person name="Shirasu K."/>
        </authorList>
    </citation>
    <scope>NUCLEOTIDE SEQUENCE [LARGE SCALE GENOMIC DNA]</scope>
    <source>
        <strain evidence="2 3">CBS 515.97</strain>
    </source>
</reference>
<dbReference type="Proteomes" id="UP000295083">
    <property type="component" value="Unassembled WGS sequence"/>
</dbReference>
<protein>
    <submittedName>
        <fullName evidence="2">Uncharacterized protein</fullName>
    </submittedName>
</protein>
<sequence>MSLVVTLVSLSAGRGAVVEILALGGLIVDDLMVVDFVLINGLQDEEQSCWANGGILLATMKDRSSLKSVNFSETGSH</sequence>
<proteinExistence type="predicted"/>
<name>A0A4V3HRI2_9PEZI</name>
<evidence type="ECO:0000256" key="1">
    <source>
        <dbReference type="SAM" id="SignalP"/>
    </source>
</evidence>
<comment type="caution">
    <text evidence="2">The sequence shown here is derived from an EMBL/GenBank/DDBJ whole genome shotgun (WGS) entry which is preliminary data.</text>
</comment>
<keyword evidence="1" id="KW-0732">Signal</keyword>
<dbReference type="EMBL" id="QAPG01000102">
    <property type="protein sequence ID" value="TDZ31529.1"/>
    <property type="molecule type" value="Genomic_DNA"/>
</dbReference>
<accession>A0A4V3HRI2</accession>
<feature type="signal peptide" evidence="1">
    <location>
        <begin position="1"/>
        <end position="15"/>
    </location>
</feature>
<evidence type="ECO:0000313" key="3">
    <source>
        <dbReference type="Proteomes" id="UP000295083"/>
    </source>
</evidence>
<gene>
    <name evidence="2" type="ORF">C8035_v012225</name>
</gene>
<dbReference type="AlphaFoldDB" id="A0A4V3HRI2"/>
<evidence type="ECO:0000313" key="2">
    <source>
        <dbReference type="EMBL" id="TDZ31529.1"/>
    </source>
</evidence>
<feature type="chain" id="PRO_5020590020" evidence="1">
    <location>
        <begin position="16"/>
        <end position="77"/>
    </location>
</feature>
<keyword evidence="3" id="KW-1185">Reference proteome</keyword>